<organism evidence="2 3">
    <name type="scientific">Ladona fulva</name>
    <name type="common">Scarce chaser dragonfly</name>
    <name type="synonym">Libellula fulva</name>
    <dbReference type="NCBI Taxonomy" id="123851"/>
    <lineage>
        <taxon>Eukaryota</taxon>
        <taxon>Metazoa</taxon>
        <taxon>Ecdysozoa</taxon>
        <taxon>Arthropoda</taxon>
        <taxon>Hexapoda</taxon>
        <taxon>Insecta</taxon>
        <taxon>Pterygota</taxon>
        <taxon>Palaeoptera</taxon>
        <taxon>Odonata</taxon>
        <taxon>Epiprocta</taxon>
        <taxon>Anisoptera</taxon>
        <taxon>Libelluloidea</taxon>
        <taxon>Libellulidae</taxon>
        <taxon>Ladona</taxon>
    </lineage>
</organism>
<dbReference type="GO" id="GO:0061630">
    <property type="term" value="F:ubiquitin protein ligase activity"/>
    <property type="evidence" value="ECO:0007669"/>
    <property type="project" value="TreeGrafter"/>
</dbReference>
<comment type="caution">
    <text evidence="2">The sequence shown here is derived from an EMBL/GenBank/DDBJ whole genome shotgun (WGS) entry which is preliminary data.</text>
</comment>
<dbReference type="PROSITE" id="PS51065">
    <property type="entry name" value="NHR"/>
    <property type="match status" value="1"/>
</dbReference>
<feature type="domain" description="NHR" evidence="1">
    <location>
        <begin position="127"/>
        <end position="287"/>
    </location>
</feature>
<sequence length="287" mass="31559">MLLSGVVSKSLHYEFAPLTSDVKMRAMEFWTLLVLFGLSILDSGTADVSDGVCLAGESDYEEGSLVIRLVRDKAGIWTTSVVTNDLLDDSINGTAVDINRKLFECNGQEVAIIKAVIAVPKKIKKYQLKFYPSGAKNVIVSKDGLTATRIDIEDEGNAGVLTDNPLDNEQLFEVKLDKVIDLYTSSIGIGISRFTPESSPYPHWMSSGTIMLYNNQVFEEEVIIKQLYATNLRALKVGDRIGVMVKRNGELHFFINGEDQGIAKTGVKYEVHGVIDLYANAVQASIV</sequence>
<dbReference type="PANTHER" id="PTHR12429:SF14">
    <property type="entry name" value="NEURALIZED-LIKE PROTEIN 4"/>
    <property type="match status" value="1"/>
</dbReference>
<dbReference type="OrthoDB" id="6345132at2759"/>
<dbReference type="InterPro" id="IPR043136">
    <property type="entry name" value="B30.2/SPRY_sf"/>
</dbReference>
<dbReference type="Proteomes" id="UP000792457">
    <property type="component" value="Unassembled WGS sequence"/>
</dbReference>
<dbReference type="SUPFAM" id="SSF49899">
    <property type="entry name" value="Concanavalin A-like lectins/glucanases"/>
    <property type="match status" value="1"/>
</dbReference>
<dbReference type="SMART" id="SM00588">
    <property type="entry name" value="NEUZ"/>
    <property type="match status" value="1"/>
</dbReference>
<gene>
    <name evidence="2" type="ORF">J437_LFUL012886</name>
</gene>
<dbReference type="FunFam" id="2.60.120.920:FF:000001">
    <property type="entry name" value="neuralized-like protein 4 isoform X1"/>
    <property type="match status" value="1"/>
</dbReference>
<dbReference type="InterPro" id="IPR006573">
    <property type="entry name" value="NHR_dom"/>
</dbReference>
<dbReference type="CDD" id="cd12887">
    <property type="entry name" value="SPRY_NHR_like"/>
    <property type="match status" value="1"/>
</dbReference>
<name>A0A8K0P3Q4_LADFU</name>
<reference evidence="2" key="1">
    <citation type="submission" date="2013-04" db="EMBL/GenBank/DDBJ databases">
        <authorList>
            <person name="Qu J."/>
            <person name="Murali S.C."/>
            <person name="Bandaranaike D."/>
            <person name="Bellair M."/>
            <person name="Blankenburg K."/>
            <person name="Chao H."/>
            <person name="Dinh H."/>
            <person name="Doddapaneni H."/>
            <person name="Downs B."/>
            <person name="Dugan-Rocha S."/>
            <person name="Elkadiri S."/>
            <person name="Gnanaolivu R.D."/>
            <person name="Hernandez B."/>
            <person name="Javaid M."/>
            <person name="Jayaseelan J.C."/>
            <person name="Lee S."/>
            <person name="Li M."/>
            <person name="Ming W."/>
            <person name="Munidasa M."/>
            <person name="Muniz J."/>
            <person name="Nguyen L."/>
            <person name="Ongeri F."/>
            <person name="Osuji N."/>
            <person name="Pu L.-L."/>
            <person name="Puazo M."/>
            <person name="Qu C."/>
            <person name="Quiroz J."/>
            <person name="Raj R."/>
            <person name="Weissenberger G."/>
            <person name="Xin Y."/>
            <person name="Zou X."/>
            <person name="Han Y."/>
            <person name="Richards S."/>
            <person name="Worley K."/>
            <person name="Muzny D."/>
            <person name="Gibbs R."/>
        </authorList>
    </citation>
    <scope>NUCLEOTIDE SEQUENCE</scope>
    <source>
        <strain evidence="2">Sampled in the wild</strain>
    </source>
</reference>
<evidence type="ECO:0000313" key="3">
    <source>
        <dbReference type="Proteomes" id="UP000792457"/>
    </source>
</evidence>
<dbReference type="PANTHER" id="PTHR12429">
    <property type="entry name" value="NEURALIZED"/>
    <property type="match status" value="1"/>
</dbReference>
<dbReference type="Gene3D" id="2.60.120.920">
    <property type="match status" value="1"/>
</dbReference>
<keyword evidence="3" id="KW-1185">Reference proteome</keyword>
<evidence type="ECO:0000259" key="1">
    <source>
        <dbReference type="PROSITE" id="PS51065"/>
    </source>
</evidence>
<dbReference type="InterPro" id="IPR037962">
    <property type="entry name" value="Neuralized"/>
</dbReference>
<dbReference type="InterPro" id="IPR013320">
    <property type="entry name" value="ConA-like_dom_sf"/>
</dbReference>
<dbReference type="EMBL" id="KZ308629">
    <property type="protein sequence ID" value="KAG8232536.1"/>
    <property type="molecule type" value="Genomic_DNA"/>
</dbReference>
<protein>
    <recommendedName>
        <fullName evidence="1">NHR domain-containing protein</fullName>
    </recommendedName>
</protein>
<reference evidence="2" key="2">
    <citation type="submission" date="2017-10" db="EMBL/GenBank/DDBJ databases">
        <title>Ladona fulva Genome sequencing and assembly.</title>
        <authorList>
            <person name="Murali S."/>
            <person name="Richards S."/>
            <person name="Bandaranaike D."/>
            <person name="Bellair M."/>
            <person name="Blankenburg K."/>
            <person name="Chao H."/>
            <person name="Dinh H."/>
            <person name="Doddapaneni H."/>
            <person name="Dugan-Rocha S."/>
            <person name="Elkadiri S."/>
            <person name="Gnanaolivu R."/>
            <person name="Hernandez B."/>
            <person name="Skinner E."/>
            <person name="Javaid M."/>
            <person name="Lee S."/>
            <person name="Li M."/>
            <person name="Ming W."/>
            <person name="Munidasa M."/>
            <person name="Muniz J."/>
            <person name="Nguyen L."/>
            <person name="Hughes D."/>
            <person name="Osuji N."/>
            <person name="Pu L.-L."/>
            <person name="Puazo M."/>
            <person name="Qu C."/>
            <person name="Quiroz J."/>
            <person name="Raj R."/>
            <person name="Weissenberger G."/>
            <person name="Xin Y."/>
            <person name="Zou X."/>
            <person name="Han Y."/>
            <person name="Worley K."/>
            <person name="Muzny D."/>
            <person name="Gibbs R."/>
        </authorList>
    </citation>
    <scope>NUCLEOTIDE SEQUENCE</scope>
    <source>
        <strain evidence="2">Sampled in the wild</strain>
    </source>
</reference>
<proteinExistence type="predicted"/>
<evidence type="ECO:0000313" key="2">
    <source>
        <dbReference type="EMBL" id="KAG8232536.1"/>
    </source>
</evidence>
<dbReference type="Pfam" id="PF07177">
    <property type="entry name" value="Neuralized"/>
    <property type="match status" value="1"/>
</dbReference>
<accession>A0A8K0P3Q4</accession>
<dbReference type="AlphaFoldDB" id="A0A8K0P3Q4"/>